<sequence length="91" mass="10152">MGLVGSQAILDGQRRAEDTFVGLRKTGFLGLMWKQRIEFGIEIGIVLNSHCSGHSMSSVLDNRPKHNSFEELPNESSSLGFMVIERHTYGE</sequence>
<evidence type="ECO:0000313" key="2">
    <source>
        <dbReference type="Proteomes" id="UP000712600"/>
    </source>
</evidence>
<dbReference type="EMBL" id="QGKX02001347">
    <property type="protein sequence ID" value="KAF3526063.1"/>
    <property type="molecule type" value="Genomic_DNA"/>
</dbReference>
<name>A0A8S9PQH1_BRACR</name>
<evidence type="ECO:0000313" key="1">
    <source>
        <dbReference type="EMBL" id="KAF3526063.1"/>
    </source>
</evidence>
<dbReference type="Proteomes" id="UP000712600">
    <property type="component" value="Unassembled WGS sequence"/>
</dbReference>
<proteinExistence type="predicted"/>
<organism evidence="1 2">
    <name type="scientific">Brassica cretica</name>
    <name type="common">Mustard</name>
    <dbReference type="NCBI Taxonomy" id="69181"/>
    <lineage>
        <taxon>Eukaryota</taxon>
        <taxon>Viridiplantae</taxon>
        <taxon>Streptophyta</taxon>
        <taxon>Embryophyta</taxon>
        <taxon>Tracheophyta</taxon>
        <taxon>Spermatophyta</taxon>
        <taxon>Magnoliopsida</taxon>
        <taxon>eudicotyledons</taxon>
        <taxon>Gunneridae</taxon>
        <taxon>Pentapetalae</taxon>
        <taxon>rosids</taxon>
        <taxon>malvids</taxon>
        <taxon>Brassicales</taxon>
        <taxon>Brassicaceae</taxon>
        <taxon>Brassiceae</taxon>
        <taxon>Brassica</taxon>
    </lineage>
</organism>
<reference evidence="1" key="1">
    <citation type="submission" date="2019-12" db="EMBL/GenBank/DDBJ databases">
        <title>Genome sequencing and annotation of Brassica cretica.</title>
        <authorList>
            <person name="Studholme D.J."/>
            <person name="Sarris P."/>
        </authorList>
    </citation>
    <scope>NUCLEOTIDE SEQUENCE</scope>
    <source>
        <strain evidence="1">PFS-109/04</strain>
        <tissue evidence="1">Leaf</tissue>
    </source>
</reference>
<accession>A0A8S9PQH1</accession>
<protein>
    <submittedName>
        <fullName evidence="1">Uncharacterized protein</fullName>
    </submittedName>
</protein>
<dbReference type="AlphaFoldDB" id="A0A8S9PQH1"/>
<gene>
    <name evidence="1" type="ORF">F2Q69_00047881</name>
</gene>
<comment type="caution">
    <text evidence="1">The sequence shown here is derived from an EMBL/GenBank/DDBJ whole genome shotgun (WGS) entry which is preliminary data.</text>
</comment>